<evidence type="ECO:0000313" key="3">
    <source>
        <dbReference type="Proteomes" id="UP001472677"/>
    </source>
</evidence>
<feature type="compositionally biased region" description="Polar residues" evidence="1">
    <location>
        <begin position="142"/>
        <end position="151"/>
    </location>
</feature>
<keyword evidence="3" id="KW-1185">Reference proteome</keyword>
<comment type="caution">
    <text evidence="2">The sequence shown here is derived from an EMBL/GenBank/DDBJ whole genome shotgun (WGS) entry which is preliminary data.</text>
</comment>
<evidence type="ECO:0000256" key="1">
    <source>
        <dbReference type="SAM" id="MobiDB-lite"/>
    </source>
</evidence>
<dbReference type="Proteomes" id="UP001472677">
    <property type="component" value="Unassembled WGS sequence"/>
</dbReference>
<sequence length="261" mass="27320">MISLTATPTIFSGHSCNTPNYCVGRSVPFIPHQGLVDSTLPNMVQVSSFPTAHVQSTSNVSGAPSSSFATTFSLGSSTVTGSREVVWYPDSGATHHITNDRANLQSDMTYIVHRLDATTHQPRSNEELMSQDLGLAQGVSGGQSSHRSLPSQDLGLAPEMSAGQSVGSNFLVNLPPTTSGDVVNGTSILGANTQGPGSTSFSNGGELIRESSLDSLCNLEESQLRLTAQSDLGVSVSLADFDSAPTVSNSHERRVTPLLQS</sequence>
<gene>
    <name evidence="2" type="ORF">V6N12_049189</name>
</gene>
<name>A0ABR2EJH1_9ROSI</name>
<evidence type="ECO:0000313" key="2">
    <source>
        <dbReference type="EMBL" id="KAK8562140.1"/>
    </source>
</evidence>
<organism evidence="2 3">
    <name type="scientific">Hibiscus sabdariffa</name>
    <name type="common">roselle</name>
    <dbReference type="NCBI Taxonomy" id="183260"/>
    <lineage>
        <taxon>Eukaryota</taxon>
        <taxon>Viridiplantae</taxon>
        <taxon>Streptophyta</taxon>
        <taxon>Embryophyta</taxon>
        <taxon>Tracheophyta</taxon>
        <taxon>Spermatophyta</taxon>
        <taxon>Magnoliopsida</taxon>
        <taxon>eudicotyledons</taxon>
        <taxon>Gunneridae</taxon>
        <taxon>Pentapetalae</taxon>
        <taxon>rosids</taxon>
        <taxon>malvids</taxon>
        <taxon>Malvales</taxon>
        <taxon>Malvaceae</taxon>
        <taxon>Malvoideae</taxon>
        <taxon>Hibiscus</taxon>
    </lineage>
</organism>
<feature type="region of interest" description="Disordered" evidence="1">
    <location>
        <begin position="137"/>
        <end position="157"/>
    </location>
</feature>
<proteinExistence type="predicted"/>
<accession>A0ABR2EJH1</accession>
<reference evidence="2 3" key="1">
    <citation type="journal article" date="2024" name="G3 (Bethesda)">
        <title>Genome assembly of Hibiscus sabdariffa L. provides insights into metabolisms of medicinal natural products.</title>
        <authorList>
            <person name="Kim T."/>
        </authorList>
    </citation>
    <scope>NUCLEOTIDE SEQUENCE [LARGE SCALE GENOMIC DNA]</scope>
    <source>
        <strain evidence="2">TK-2024</strain>
        <tissue evidence="2">Old leaves</tissue>
    </source>
</reference>
<dbReference type="EMBL" id="JBBPBM010000013">
    <property type="protein sequence ID" value="KAK8562140.1"/>
    <property type="molecule type" value="Genomic_DNA"/>
</dbReference>
<protein>
    <submittedName>
        <fullName evidence="2">Uncharacterized protein</fullName>
    </submittedName>
</protein>